<evidence type="ECO:0000313" key="1">
    <source>
        <dbReference type="EMBL" id="GBP60835.1"/>
    </source>
</evidence>
<keyword evidence="1" id="KW-0808">Transferase</keyword>
<dbReference type="OrthoDB" id="10050074at2759"/>
<dbReference type="GO" id="GO:0003964">
    <property type="term" value="F:RNA-directed DNA polymerase activity"/>
    <property type="evidence" value="ECO:0007669"/>
    <property type="project" value="UniProtKB-KW"/>
</dbReference>
<name>A0A4C1XF66_EUMVA</name>
<gene>
    <name evidence="1" type="ORF">EVAR_35383_1</name>
</gene>
<keyword evidence="1" id="KW-0548">Nucleotidyltransferase</keyword>
<keyword evidence="1" id="KW-0695">RNA-directed DNA polymerase</keyword>
<dbReference type="Proteomes" id="UP000299102">
    <property type="component" value="Unassembled WGS sequence"/>
</dbReference>
<proteinExistence type="predicted"/>
<organism evidence="1 2">
    <name type="scientific">Eumeta variegata</name>
    <name type="common">Bagworm moth</name>
    <name type="synonym">Eumeta japonica</name>
    <dbReference type="NCBI Taxonomy" id="151549"/>
    <lineage>
        <taxon>Eukaryota</taxon>
        <taxon>Metazoa</taxon>
        <taxon>Ecdysozoa</taxon>
        <taxon>Arthropoda</taxon>
        <taxon>Hexapoda</taxon>
        <taxon>Insecta</taxon>
        <taxon>Pterygota</taxon>
        <taxon>Neoptera</taxon>
        <taxon>Endopterygota</taxon>
        <taxon>Lepidoptera</taxon>
        <taxon>Glossata</taxon>
        <taxon>Ditrysia</taxon>
        <taxon>Tineoidea</taxon>
        <taxon>Psychidae</taxon>
        <taxon>Oiketicinae</taxon>
        <taxon>Eumeta</taxon>
    </lineage>
</organism>
<reference evidence="1 2" key="1">
    <citation type="journal article" date="2019" name="Commun. Biol.">
        <title>The bagworm genome reveals a unique fibroin gene that provides high tensile strength.</title>
        <authorList>
            <person name="Kono N."/>
            <person name="Nakamura H."/>
            <person name="Ohtoshi R."/>
            <person name="Tomita M."/>
            <person name="Numata K."/>
            <person name="Arakawa K."/>
        </authorList>
    </citation>
    <scope>NUCLEOTIDE SEQUENCE [LARGE SCALE GENOMIC DNA]</scope>
</reference>
<accession>A0A4C1XF66</accession>
<dbReference type="AlphaFoldDB" id="A0A4C1XF66"/>
<sequence length="154" mass="17499">MELFTNERGSERCLVQKANYLGAISALFTKCIRTVLTYASPDFAHAAPKALDRLQVIQNKFCRDATDAHWCVHNSILHRDLELPTIAKFMKDACKRFFDIAESHPNALLRSAVGYEPPQRHYFIRRPRNVLTDPPDALTAAVDSLMEVNDTHTD</sequence>
<dbReference type="EMBL" id="BGZK01000797">
    <property type="protein sequence ID" value="GBP60835.1"/>
    <property type="molecule type" value="Genomic_DNA"/>
</dbReference>
<protein>
    <submittedName>
        <fullName evidence="1">Probable RNA-directed DNA polymerase from transposon X-element</fullName>
    </submittedName>
</protein>
<comment type="caution">
    <text evidence="1">The sequence shown here is derived from an EMBL/GenBank/DDBJ whole genome shotgun (WGS) entry which is preliminary data.</text>
</comment>
<keyword evidence="2" id="KW-1185">Reference proteome</keyword>
<evidence type="ECO:0000313" key="2">
    <source>
        <dbReference type="Proteomes" id="UP000299102"/>
    </source>
</evidence>